<keyword evidence="1" id="KW-0812">Transmembrane</keyword>
<keyword evidence="1" id="KW-1133">Transmembrane helix</keyword>
<keyword evidence="1" id="KW-0472">Membrane</keyword>
<organism evidence="3 4">
    <name type="scientific">Dioszegia hungarica</name>
    <dbReference type="NCBI Taxonomy" id="4972"/>
    <lineage>
        <taxon>Eukaryota</taxon>
        <taxon>Fungi</taxon>
        <taxon>Dikarya</taxon>
        <taxon>Basidiomycota</taxon>
        <taxon>Agaricomycotina</taxon>
        <taxon>Tremellomycetes</taxon>
        <taxon>Tremellales</taxon>
        <taxon>Bulleribasidiaceae</taxon>
        <taxon>Dioszegia</taxon>
    </lineage>
</organism>
<evidence type="ECO:0000256" key="1">
    <source>
        <dbReference type="SAM" id="Phobius"/>
    </source>
</evidence>
<sequence length="211" mass="23016">MLDALVAFGSTFMLLQSYVGADSYPQGLSKVAEYASPLRYQVESITVQGKCFSGMRQVPCHMMAAGCKVHCLLKYMPVFPIFYGVALLAVGFVAYSNHHLDDRVDDTPKKGLKEICGFTTFLLALASIAGLAASGVGLTLLVKPMMHLASNDELNVFVGWGQLITMSLTVSLMFITLEYFNLSRQMLAAREGSVLLEDSEQAQPLLEKTEA</sequence>
<comment type="caution">
    <text evidence="3">The sequence shown here is derived from an EMBL/GenBank/DDBJ whole genome shotgun (WGS) entry which is preliminary data.</text>
</comment>
<dbReference type="AlphaFoldDB" id="A0AA38HEZ2"/>
<evidence type="ECO:0000313" key="3">
    <source>
        <dbReference type="EMBL" id="KAI9639170.1"/>
    </source>
</evidence>
<feature type="chain" id="PRO_5041262305" evidence="2">
    <location>
        <begin position="22"/>
        <end position="211"/>
    </location>
</feature>
<dbReference type="RefSeq" id="XP_052948947.1">
    <property type="nucleotide sequence ID" value="XM_053090605.1"/>
</dbReference>
<feature type="transmembrane region" description="Helical" evidence="1">
    <location>
        <begin position="115"/>
        <end position="140"/>
    </location>
</feature>
<dbReference type="EMBL" id="JAKWFO010000001">
    <property type="protein sequence ID" value="KAI9639170.1"/>
    <property type="molecule type" value="Genomic_DNA"/>
</dbReference>
<keyword evidence="4" id="KW-1185">Reference proteome</keyword>
<gene>
    <name evidence="3" type="ORF">MKK02DRAFT_39463</name>
</gene>
<proteinExistence type="predicted"/>
<dbReference type="GeneID" id="77729810"/>
<dbReference type="Proteomes" id="UP001164286">
    <property type="component" value="Unassembled WGS sequence"/>
</dbReference>
<protein>
    <submittedName>
        <fullName evidence="3">Uncharacterized protein</fullName>
    </submittedName>
</protein>
<name>A0AA38HEZ2_9TREE</name>
<feature type="transmembrane region" description="Helical" evidence="1">
    <location>
        <begin position="78"/>
        <end position="95"/>
    </location>
</feature>
<feature type="signal peptide" evidence="2">
    <location>
        <begin position="1"/>
        <end position="21"/>
    </location>
</feature>
<keyword evidence="2" id="KW-0732">Signal</keyword>
<evidence type="ECO:0000313" key="4">
    <source>
        <dbReference type="Proteomes" id="UP001164286"/>
    </source>
</evidence>
<accession>A0AA38HEZ2</accession>
<feature type="transmembrane region" description="Helical" evidence="1">
    <location>
        <begin position="160"/>
        <end position="180"/>
    </location>
</feature>
<evidence type="ECO:0000256" key="2">
    <source>
        <dbReference type="SAM" id="SignalP"/>
    </source>
</evidence>
<reference evidence="3" key="1">
    <citation type="journal article" date="2022" name="G3 (Bethesda)">
        <title>High quality genome of the basidiomycete yeast Dioszegia hungarica PDD-24b-2 isolated from cloud water.</title>
        <authorList>
            <person name="Jarrige D."/>
            <person name="Haridas S."/>
            <person name="Bleykasten-Grosshans C."/>
            <person name="Joly M."/>
            <person name="Nadalig T."/>
            <person name="Sancelme M."/>
            <person name="Vuilleumier S."/>
            <person name="Grigoriev I.V."/>
            <person name="Amato P."/>
            <person name="Bringel F."/>
        </authorList>
    </citation>
    <scope>NUCLEOTIDE SEQUENCE</scope>
    <source>
        <strain evidence="3">PDD-24b-2</strain>
    </source>
</reference>